<proteinExistence type="predicted"/>
<evidence type="ECO:0000313" key="1">
    <source>
        <dbReference type="EMBL" id="KAK4426831.1"/>
    </source>
</evidence>
<organism evidence="1 2">
    <name type="scientific">Sesamum alatum</name>
    <dbReference type="NCBI Taxonomy" id="300844"/>
    <lineage>
        <taxon>Eukaryota</taxon>
        <taxon>Viridiplantae</taxon>
        <taxon>Streptophyta</taxon>
        <taxon>Embryophyta</taxon>
        <taxon>Tracheophyta</taxon>
        <taxon>Spermatophyta</taxon>
        <taxon>Magnoliopsida</taxon>
        <taxon>eudicotyledons</taxon>
        <taxon>Gunneridae</taxon>
        <taxon>Pentapetalae</taxon>
        <taxon>asterids</taxon>
        <taxon>lamiids</taxon>
        <taxon>Lamiales</taxon>
        <taxon>Pedaliaceae</taxon>
        <taxon>Sesamum</taxon>
    </lineage>
</organism>
<protein>
    <recommendedName>
        <fullName evidence="3">DUF4283 domain-containing protein</fullName>
    </recommendedName>
</protein>
<comment type="caution">
    <text evidence="1">The sequence shown here is derived from an EMBL/GenBank/DDBJ whole genome shotgun (WGS) entry which is preliminary data.</text>
</comment>
<accession>A0AAE2CLQ4</accession>
<dbReference type="InterPro" id="IPR040256">
    <property type="entry name" value="At4g02000-like"/>
</dbReference>
<gene>
    <name evidence="1" type="ORF">Salat_1451800</name>
</gene>
<reference evidence="1" key="2">
    <citation type="journal article" date="2024" name="Plant">
        <title>Genomic evolution and insights into agronomic trait innovations of Sesamum species.</title>
        <authorList>
            <person name="Miao H."/>
            <person name="Wang L."/>
            <person name="Qu L."/>
            <person name="Liu H."/>
            <person name="Sun Y."/>
            <person name="Le M."/>
            <person name="Wang Q."/>
            <person name="Wei S."/>
            <person name="Zheng Y."/>
            <person name="Lin W."/>
            <person name="Duan Y."/>
            <person name="Cao H."/>
            <person name="Xiong S."/>
            <person name="Wang X."/>
            <person name="Wei L."/>
            <person name="Li C."/>
            <person name="Ma Q."/>
            <person name="Ju M."/>
            <person name="Zhao R."/>
            <person name="Li G."/>
            <person name="Mu C."/>
            <person name="Tian Q."/>
            <person name="Mei H."/>
            <person name="Zhang T."/>
            <person name="Gao T."/>
            <person name="Zhang H."/>
        </authorList>
    </citation>
    <scope>NUCLEOTIDE SEQUENCE</scope>
    <source>
        <strain evidence="1">3651</strain>
    </source>
</reference>
<dbReference type="AlphaFoldDB" id="A0AAE2CLQ4"/>
<sequence>MFLHGFPMRIIKWTQDFNPCIESPIVWIRLVQFSVHLVGITSLIGTLLKLDEATTDGVRPSVTRVCVKCSDKTKTRLHLDRNRGQVCTATGALCALLEILPIVYTPWARGGGQS</sequence>
<dbReference type="PANTHER" id="PTHR31286:SF179">
    <property type="entry name" value="RNASE H TYPE-1 DOMAIN-CONTAINING PROTEIN"/>
    <property type="match status" value="1"/>
</dbReference>
<evidence type="ECO:0000313" key="2">
    <source>
        <dbReference type="Proteomes" id="UP001293254"/>
    </source>
</evidence>
<keyword evidence="2" id="KW-1185">Reference proteome</keyword>
<reference evidence="1" key="1">
    <citation type="submission" date="2020-06" db="EMBL/GenBank/DDBJ databases">
        <authorList>
            <person name="Li T."/>
            <person name="Hu X."/>
            <person name="Zhang T."/>
            <person name="Song X."/>
            <person name="Zhang H."/>
            <person name="Dai N."/>
            <person name="Sheng W."/>
            <person name="Hou X."/>
            <person name="Wei L."/>
        </authorList>
    </citation>
    <scope>NUCLEOTIDE SEQUENCE</scope>
    <source>
        <strain evidence="1">3651</strain>
        <tissue evidence="1">Leaf</tissue>
    </source>
</reference>
<name>A0AAE2CLQ4_9LAMI</name>
<dbReference type="EMBL" id="JACGWO010000005">
    <property type="protein sequence ID" value="KAK4426831.1"/>
    <property type="molecule type" value="Genomic_DNA"/>
</dbReference>
<evidence type="ECO:0008006" key="3">
    <source>
        <dbReference type="Google" id="ProtNLM"/>
    </source>
</evidence>
<dbReference type="PANTHER" id="PTHR31286">
    <property type="entry name" value="GLYCINE-RICH CELL WALL STRUCTURAL PROTEIN 1.8-LIKE"/>
    <property type="match status" value="1"/>
</dbReference>
<dbReference type="Proteomes" id="UP001293254">
    <property type="component" value="Unassembled WGS sequence"/>
</dbReference>